<keyword evidence="7 12" id="KW-0067">ATP-binding</keyword>
<dbReference type="SUPFAM" id="SSF53784">
    <property type="entry name" value="Phosphofructokinase"/>
    <property type="match status" value="1"/>
</dbReference>
<dbReference type="HAMAP" id="MF_01981">
    <property type="entry name" value="Phosphofructokinase_II_X"/>
    <property type="match status" value="1"/>
</dbReference>
<evidence type="ECO:0000256" key="11">
    <source>
        <dbReference type="ARBA" id="ARBA00048072"/>
    </source>
</evidence>
<dbReference type="UniPathway" id="UPA00109">
    <property type="reaction ID" value="UER00182"/>
</dbReference>
<keyword evidence="9 12" id="KW-0324">Glycolysis</keyword>
<dbReference type="Pfam" id="PF00365">
    <property type="entry name" value="PFK"/>
    <property type="match status" value="1"/>
</dbReference>
<feature type="binding site" evidence="12">
    <location>
        <begin position="210"/>
        <end position="212"/>
    </location>
    <ligand>
        <name>substrate</name>
    </ligand>
</feature>
<evidence type="ECO:0000313" key="16">
    <source>
        <dbReference type="Proteomes" id="UP000006546"/>
    </source>
</evidence>
<comment type="catalytic activity">
    <reaction evidence="10 12">
        <text>beta-D-fructose 6-phosphate + ATP = beta-D-fructose 1,6-bisphosphate + ADP + H(+)</text>
        <dbReference type="Rhea" id="RHEA:16109"/>
        <dbReference type="ChEBI" id="CHEBI:15378"/>
        <dbReference type="ChEBI" id="CHEBI:30616"/>
        <dbReference type="ChEBI" id="CHEBI:32966"/>
        <dbReference type="ChEBI" id="CHEBI:57634"/>
        <dbReference type="ChEBI" id="CHEBI:456216"/>
        <dbReference type="EC" id="2.7.1.11"/>
    </reaction>
</comment>
<comment type="pathway">
    <text evidence="12">Carbohydrate degradation; glycolysis; D-glyceraldehyde 3-phosphate and glycerone phosphate from D-glucose: step 3/4.</text>
</comment>
<feature type="binding site" evidence="12">
    <location>
        <begin position="363"/>
        <end position="366"/>
    </location>
    <ligand>
        <name>substrate</name>
    </ligand>
</feature>
<dbReference type="KEGG" id="tbe:Trebr_0487"/>
<keyword evidence="5 12" id="KW-0547">Nucleotide-binding</keyword>
<gene>
    <name evidence="12" type="primary">pfkA</name>
    <name evidence="15" type="ordered locus">Trebr_0487</name>
</gene>
<feature type="binding site" evidence="12">
    <location>
        <begin position="255"/>
        <end position="257"/>
    </location>
    <ligand>
        <name>substrate</name>
    </ligand>
</feature>
<comment type="subunit">
    <text evidence="12">Homodimer.</text>
</comment>
<evidence type="ECO:0000256" key="1">
    <source>
        <dbReference type="ARBA" id="ARBA00001946"/>
    </source>
</evidence>
<name>F4LP55_TREBD</name>
<dbReference type="PANTHER" id="PTHR45770">
    <property type="entry name" value="ATP-DEPENDENT 6-PHOSPHOFRUCTOKINASE 1"/>
    <property type="match status" value="1"/>
</dbReference>
<keyword evidence="4 12" id="KW-0479">Metal-binding</keyword>
<dbReference type="GO" id="GO:0005737">
    <property type="term" value="C:cytoplasm"/>
    <property type="evidence" value="ECO:0007669"/>
    <property type="project" value="UniProtKB-SubCell"/>
</dbReference>
<evidence type="ECO:0000256" key="12">
    <source>
        <dbReference type="HAMAP-Rule" id="MF_01981"/>
    </source>
</evidence>
<dbReference type="InterPro" id="IPR050929">
    <property type="entry name" value="PFKA"/>
</dbReference>
<reference evidence="16" key="1">
    <citation type="submission" date="2011-04" db="EMBL/GenBank/DDBJ databases">
        <title>The complete genome of Treponema brennaborense DSM 12168.</title>
        <authorList>
            <person name="Lucas S."/>
            <person name="Han J."/>
            <person name="Lapidus A."/>
            <person name="Bruce D."/>
            <person name="Goodwin L."/>
            <person name="Pitluck S."/>
            <person name="Peters L."/>
            <person name="Kyrpides N."/>
            <person name="Mavromatis K."/>
            <person name="Ivanova N."/>
            <person name="Mikhailova N."/>
            <person name="Pagani I."/>
            <person name="Teshima H."/>
            <person name="Detter J.C."/>
            <person name="Tapia R."/>
            <person name="Han C."/>
            <person name="Land M."/>
            <person name="Hauser L."/>
            <person name="Markowitz V."/>
            <person name="Cheng J.-F."/>
            <person name="Hugenholtz P."/>
            <person name="Woyke T."/>
            <person name="Wu D."/>
            <person name="Gronow S."/>
            <person name="Wellnitz S."/>
            <person name="Brambilla E."/>
            <person name="Klenk H.-P."/>
            <person name="Eisen J.A."/>
        </authorList>
    </citation>
    <scope>NUCLEOTIDE SEQUENCE [LARGE SCALE GENOMIC DNA]</scope>
    <source>
        <strain evidence="16">DSM 12168 / CIP 105900 / DD5/3</strain>
    </source>
</reference>
<evidence type="ECO:0000256" key="7">
    <source>
        <dbReference type="ARBA" id="ARBA00022840"/>
    </source>
</evidence>
<dbReference type="NCBIfam" id="NF005301">
    <property type="entry name" value="PRK06830.1"/>
    <property type="match status" value="1"/>
</dbReference>
<dbReference type="InterPro" id="IPR022953">
    <property type="entry name" value="ATP_PFK"/>
</dbReference>
<keyword evidence="8 12" id="KW-0460">Magnesium</keyword>
<evidence type="ECO:0000256" key="10">
    <source>
        <dbReference type="ARBA" id="ARBA00048070"/>
    </source>
</evidence>
<feature type="binding site" evidence="12">
    <location>
        <begin position="181"/>
        <end position="184"/>
    </location>
    <ligand>
        <name>ATP</name>
        <dbReference type="ChEBI" id="CHEBI:30616"/>
    </ligand>
</feature>
<dbReference type="eggNOG" id="COG0205">
    <property type="taxonomic scope" value="Bacteria"/>
</dbReference>
<evidence type="ECO:0000256" key="6">
    <source>
        <dbReference type="ARBA" id="ARBA00022777"/>
    </source>
</evidence>
<evidence type="ECO:0000256" key="9">
    <source>
        <dbReference type="ARBA" id="ARBA00023152"/>
    </source>
</evidence>
<dbReference type="FunFam" id="3.40.50.450:FF:000002">
    <property type="entry name" value="ATP-dependent 6-phosphofructokinase"/>
    <property type="match status" value="1"/>
</dbReference>
<dbReference type="EC" id="2.7.1.11" evidence="12"/>
<dbReference type="GO" id="GO:0046872">
    <property type="term" value="F:metal ion binding"/>
    <property type="evidence" value="ECO:0007669"/>
    <property type="project" value="UniProtKB-KW"/>
</dbReference>
<comment type="function">
    <text evidence="2">Catalyzes the phosphorylation of D-fructose 6-phosphate, the first committing step of glycolysis. Uses inorganic phosphate (PPi) as phosphoryl donor instead of ATP like common ATP-dependent phosphofructokinases (ATP-PFKs), which renders the reaction reversible, and can thus function both in glycolysis and gluconeogenesis. Consistently, PPi-PFK can replace the enzymes of both the forward (ATP-PFK) and reverse (fructose-bisphosphatase (FBPase)) reactions.</text>
</comment>
<evidence type="ECO:0000256" key="4">
    <source>
        <dbReference type="ARBA" id="ARBA00022723"/>
    </source>
</evidence>
<evidence type="ECO:0000256" key="2">
    <source>
        <dbReference type="ARBA" id="ARBA00003138"/>
    </source>
</evidence>
<feature type="site" description="Important for substrate specificity; cannot use PPi as phosphoryl donor" evidence="12">
    <location>
        <position position="183"/>
    </location>
</feature>
<evidence type="ECO:0000256" key="3">
    <source>
        <dbReference type="ARBA" id="ARBA00022679"/>
    </source>
</evidence>
<feature type="domain" description="Phosphofructokinase" evidence="14">
    <location>
        <begin position="82"/>
        <end position="388"/>
    </location>
</feature>
<dbReference type="PRINTS" id="PR00476">
    <property type="entry name" value="PHFRCTKINASE"/>
</dbReference>
<comment type="subcellular location">
    <subcellularLocation>
        <location evidence="12">Cytoplasm</location>
    </subcellularLocation>
</comment>
<sequence length="462" mass="50731">MKGRFDFTIDELGPCKVLSPIQLSKEHGDYRANYVKDNEFIRYNLDIYDNILETEADAYAHNLIQKAGPREYIYFNPKHVNAGICTCGGLCPGLNDVIRSVVRCLYNRYGVRRIRGIRFGFKGFFPEQGFDTIDLTPDVVDDIHKIGGSFLGTSRGGGDRVMDIVDAIEALNMNMVFIVGGDGTQRGALEVSEEIEKRGLKVAIVGIPKTVDNDLIFIQKSFGFDTAVQKATDAVAAAHMEAHSHINGIGLIKLMGRESGFIATATALASHEANFCLIPEVPFDLDGPEGFLAELEQRIVKRHHAVVIVAEGAGQNHLNATNATDASGNKKLGDIGTFLRDRINEYFAERKIHINLKYIDPSYQIRSAPATPTDSIYCERLGNNAVHAAMSGKTNLVIGLVHDKYVHLPIRLVTAKRNKVNPEGSLWRDALDATGQPILMVNDKDALPPPLNGDDDTATAIK</sequence>
<dbReference type="InterPro" id="IPR012004">
    <property type="entry name" value="PyroP-dep_PFK_TP0108"/>
</dbReference>
<dbReference type="HOGENOM" id="CLU_020655_7_4_12"/>
<dbReference type="InterPro" id="IPR000023">
    <property type="entry name" value="Phosphofructokinase_dom"/>
</dbReference>
<dbReference type="PIRSF" id="PIRSF000534">
    <property type="entry name" value="PPi_PFK_TP0108"/>
    <property type="match status" value="1"/>
</dbReference>
<dbReference type="OrthoDB" id="9802503at2"/>
<feature type="compositionally biased region" description="Acidic residues" evidence="13">
    <location>
        <begin position="453"/>
        <end position="462"/>
    </location>
</feature>
<evidence type="ECO:0000256" key="5">
    <source>
        <dbReference type="ARBA" id="ARBA00022741"/>
    </source>
</evidence>
<feature type="binding site" evidence="12">
    <location>
        <begin position="155"/>
        <end position="156"/>
    </location>
    <ligand>
        <name>ATP</name>
        <dbReference type="ChEBI" id="CHEBI:30616"/>
    </ligand>
</feature>
<comment type="catalytic activity">
    <reaction evidence="11">
        <text>beta-D-fructose 6-phosphate + diphosphate = beta-D-fructose 1,6-bisphosphate + phosphate + H(+)</text>
        <dbReference type="Rhea" id="RHEA:13613"/>
        <dbReference type="ChEBI" id="CHEBI:15378"/>
        <dbReference type="ChEBI" id="CHEBI:32966"/>
        <dbReference type="ChEBI" id="CHEBI:33019"/>
        <dbReference type="ChEBI" id="CHEBI:43474"/>
        <dbReference type="ChEBI" id="CHEBI:57634"/>
        <dbReference type="EC" id="2.7.1.90"/>
    </reaction>
</comment>
<evidence type="ECO:0000259" key="14">
    <source>
        <dbReference type="Pfam" id="PF00365"/>
    </source>
</evidence>
<dbReference type="Gene3D" id="3.40.50.450">
    <property type="match status" value="1"/>
</dbReference>
<feature type="binding site" evidence="12">
    <location>
        <position position="311"/>
    </location>
    <ligand>
        <name>substrate</name>
    </ligand>
</feature>
<dbReference type="STRING" id="906968.Trebr_0487"/>
<feature type="active site" description="Proton acceptor" evidence="12">
    <location>
        <position position="212"/>
    </location>
</feature>
<dbReference type="EMBL" id="CP002696">
    <property type="protein sequence ID" value="AEE15931.1"/>
    <property type="molecule type" value="Genomic_DNA"/>
</dbReference>
<comment type="similarity">
    <text evidence="12">Belongs to the phosphofructokinase type A (PFKA) family. PPi-dependent PFK group II subfamily. Atypical ATP-dependent clade 'X' sub-subfamily.</text>
</comment>
<keyword evidence="3 12" id="KW-0808">Transferase</keyword>
<proteinExistence type="inferred from homology"/>
<evidence type="ECO:0000256" key="8">
    <source>
        <dbReference type="ARBA" id="ARBA00022842"/>
    </source>
</evidence>
<feature type="binding site" evidence="12">
    <location>
        <position position="89"/>
    </location>
    <ligand>
        <name>ATP</name>
        <dbReference type="ChEBI" id="CHEBI:30616"/>
    </ligand>
</feature>
<dbReference type="GO" id="GO:0047334">
    <property type="term" value="F:diphosphate-fructose-6-phosphate 1-phosphotransferase activity"/>
    <property type="evidence" value="ECO:0007669"/>
    <property type="project" value="UniProtKB-EC"/>
</dbReference>
<evidence type="ECO:0000313" key="15">
    <source>
        <dbReference type="EMBL" id="AEE15931.1"/>
    </source>
</evidence>
<dbReference type="GO" id="GO:0006002">
    <property type="term" value="P:fructose 6-phosphate metabolic process"/>
    <property type="evidence" value="ECO:0007669"/>
    <property type="project" value="InterPro"/>
</dbReference>
<keyword evidence="16" id="KW-1185">Reference proteome</keyword>
<dbReference type="Proteomes" id="UP000006546">
    <property type="component" value="Chromosome"/>
</dbReference>
<evidence type="ECO:0000256" key="13">
    <source>
        <dbReference type="SAM" id="MobiDB-lite"/>
    </source>
</evidence>
<dbReference type="AlphaFoldDB" id="F4LP55"/>
<keyword evidence="6 12" id="KW-0418">Kinase</keyword>
<feature type="binding site" evidence="12">
    <location>
        <position position="182"/>
    </location>
    <ligand>
        <name>Mg(2+)</name>
        <dbReference type="ChEBI" id="CHEBI:18420"/>
        <note>catalytic</note>
    </ligand>
</feature>
<dbReference type="GO" id="GO:0003872">
    <property type="term" value="F:6-phosphofructokinase activity"/>
    <property type="evidence" value="ECO:0007669"/>
    <property type="project" value="UniProtKB-UniRule"/>
</dbReference>
<comment type="cofactor">
    <cofactor evidence="1 12">
        <name>Mg(2+)</name>
        <dbReference type="ChEBI" id="CHEBI:18420"/>
    </cofactor>
</comment>
<dbReference type="GO" id="GO:0005524">
    <property type="term" value="F:ATP binding"/>
    <property type="evidence" value="ECO:0007669"/>
    <property type="project" value="UniProtKB-KW"/>
</dbReference>
<protein>
    <recommendedName>
        <fullName evidence="12">ATP-dependent 6-phosphofructokinase</fullName>
        <shortName evidence="12">ATP-PFK</shortName>
        <shortName evidence="12">Phosphofructokinase</shortName>
        <ecNumber evidence="12">2.7.1.11</ecNumber>
    </recommendedName>
    <alternativeName>
        <fullName evidence="12">Phosphohexokinase</fullName>
    </alternativeName>
</protein>
<comment type="function">
    <text evidence="12">Catalyzes the phosphorylation of D-fructose 6-phosphate to fructose 1,6-bisphosphate by ATP, the first committing step of glycolysis.</text>
</comment>
<organism evidence="15 16">
    <name type="scientific">Treponema brennaborense (strain DSM 12168 / CIP 105900 / DD5/3)</name>
    <dbReference type="NCBI Taxonomy" id="906968"/>
    <lineage>
        <taxon>Bacteria</taxon>
        <taxon>Pseudomonadati</taxon>
        <taxon>Spirochaetota</taxon>
        <taxon>Spirochaetia</taxon>
        <taxon>Spirochaetales</taxon>
        <taxon>Treponemataceae</taxon>
        <taxon>Treponema</taxon>
    </lineage>
</organism>
<keyword evidence="12" id="KW-0963">Cytoplasm</keyword>
<feature type="region of interest" description="Disordered" evidence="13">
    <location>
        <begin position="442"/>
        <end position="462"/>
    </location>
</feature>
<dbReference type="InterPro" id="IPR035966">
    <property type="entry name" value="PKF_sf"/>
</dbReference>
<accession>F4LP55</accession>
<dbReference type="RefSeq" id="WP_013757650.1">
    <property type="nucleotide sequence ID" value="NC_015500.1"/>
</dbReference>